<evidence type="ECO:0000313" key="3">
    <source>
        <dbReference type="EMBL" id="EKD13258.1"/>
    </source>
</evidence>
<dbReference type="OMA" id="EANCHEC"/>
<sequence length="572" mass="64877">MQLSEAWRKYLTSRSTTYLSTAATHPKTEKKMSPKQARMKTASPSSATMSLDDLQLQRSAQNPMSQNISPRLLQDGGPGSSSVSELEKAPSLRRPQKVVTVIVGPEDTKETYIIHKGIICYYSPFFNAAFNGNFAEGETQTMRLDDVNSETFGLLVDYLYTQQIDVDPKDYDGNIIPLAQLWVIAGRFFMPALQNKIMNELRTMVEWAEEEGLRKFMHFAYEASVERTPLKSLATDMMAWMTPAAGLQIWITKGYLPDGMMADIIMSLKKDHIFGAKPTRKFGVLGRAKEYYVRVGEEAAAPKQEKQGVEKMPTPYFSESCVNIALPPLALSHIKDNLSTSPDMASIIVPEFVKREQQQLLQAEPEELVTIIVSDGDEEEEYMVHRELICSCSVYFSYIFNSVIDGSKDNSVTTLRLEDTDPEIFGLVVRWIYTSDIESAEALSLAKLWMLCAEVHMPVLQNRAMDKIRSLLRAGVWPGENLDDIKALVDYAFDANTDRLDRFPLLQKALVDHFAYLPTGALDTWMEHLPALLLVHLTKSLNSHFNRLPMDLQSWELRKDEQYHVEVLDDRE</sequence>
<reference evidence="3 4" key="1">
    <citation type="journal article" date="2012" name="BMC Genomics">
        <title>Sequencing the genome of Marssonina brunnea reveals fungus-poplar co-evolution.</title>
        <authorList>
            <person name="Zhu S."/>
            <person name="Cao Y.-Z."/>
            <person name="Jiang C."/>
            <person name="Tan B.-Y."/>
            <person name="Wang Z."/>
            <person name="Feng S."/>
            <person name="Zhang L."/>
            <person name="Su X.-H."/>
            <person name="Brejova B."/>
            <person name="Vinar T."/>
            <person name="Xu M."/>
            <person name="Wang M.-X."/>
            <person name="Zhang S.-G."/>
            <person name="Huang M.-R."/>
            <person name="Wu R."/>
            <person name="Zhou Y."/>
        </authorList>
    </citation>
    <scope>NUCLEOTIDE SEQUENCE [LARGE SCALE GENOMIC DNA]</scope>
    <source>
        <strain evidence="3 4">MB_m1</strain>
    </source>
</reference>
<evidence type="ECO:0000313" key="4">
    <source>
        <dbReference type="Proteomes" id="UP000006753"/>
    </source>
</evidence>
<dbReference type="CDD" id="cd18186">
    <property type="entry name" value="BTB_POZ_ZBTB_KLHL-like"/>
    <property type="match status" value="2"/>
</dbReference>
<dbReference type="SMART" id="SM00225">
    <property type="entry name" value="BTB"/>
    <property type="match status" value="2"/>
</dbReference>
<dbReference type="InParanoid" id="K1WX46"/>
<feature type="domain" description="BTB" evidence="2">
    <location>
        <begin position="367"/>
        <end position="441"/>
    </location>
</feature>
<evidence type="ECO:0000259" key="2">
    <source>
        <dbReference type="PROSITE" id="PS50097"/>
    </source>
</evidence>
<dbReference type="OrthoDB" id="3556558at2759"/>
<dbReference type="eggNOG" id="ENOG502STH4">
    <property type="taxonomic scope" value="Eukaryota"/>
</dbReference>
<name>K1WX46_MARBU</name>
<dbReference type="Proteomes" id="UP000006753">
    <property type="component" value="Unassembled WGS sequence"/>
</dbReference>
<feature type="domain" description="BTB" evidence="2">
    <location>
        <begin position="97"/>
        <end position="168"/>
    </location>
</feature>
<dbReference type="PANTHER" id="PTHR47843">
    <property type="entry name" value="BTB DOMAIN-CONTAINING PROTEIN-RELATED"/>
    <property type="match status" value="1"/>
</dbReference>
<keyword evidence="4" id="KW-1185">Reference proteome</keyword>
<dbReference type="KEGG" id="mbe:MBM_08701"/>
<dbReference type="GeneID" id="18764636"/>
<dbReference type="PANTHER" id="PTHR47843:SF2">
    <property type="entry name" value="BTB DOMAIN-CONTAINING PROTEIN"/>
    <property type="match status" value="1"/>
</dbReference>
<dbReference type="EMBL" id="JH921451">
    <property type="protein sequence ID" value="EKD13258.1"/>
    <property type="molecule type" value="Genomic_DNA"/>
</dbReference>
<dbReference type="InterPro" id="IPR000210">
    <property type="entry name" value="BTB/POZ_dom"/>
</dbReference>
<feature type="region of interest" description="Disordered" evidence="1">
    <location>
        <begin position="18"/>
        <end position="91"/>
    </location>
</feature>
<dbReference type="PROSITE" id="PS50097">
    <property type="entry name" value="BTB"/>
    <property type="match status" value="2"/>
</dbReference>
<gene>
    <name evidence="3" type="ORF">MBM_08701</name>
</gene>
<protein>
    <submittedName>
        <fullName evidence="3">Putative Kelch-like protein 30</fullName>
    </submittedName>
</protein>
<accession>K1WX46</accession>
<proteinExistence type="predicted"/>
<evidence type="ECO:0000256" key="1">
    <source>
        <dbReference type="SAM" id="MobiDB-lite"/>
    </source>
</evidence>
<dbReference type="Gene3D" id="3.30.710.10">
    <property type="entry name" value="Potassium Channel Kv1.1, Chain A"/>
    <property type="match status" value="2"/>
</dbReference>
<organism evidence="3 4">
    <name type="scientific">Marssonina brunnea f. sp. multigermtubi (strain MB_m1)</name>
    <name type="common">Marssonina leaf spot fungus</name>
    <dbReference type="NCBI Taxonomy" id="1072389"/>
    <lineage>
        <taxon>Eukaryota</taxon>
        <taxon>Fungi</taxon>
        <taxon>Dikarya</taxon>
        <taxon>Ascomycota</taxon>
        <taxon>Pezizomycotina</taxon>
        <taxon>Leotiomycetes</taxon>
        <taxon>Helotiales</taxon>
        <taxon>Drepanopezizaceae</taxon>
        <taxon>Drepanopeziza</taxon>
    </lineage>
</organism>
<dbReference type="SUPFAM" id="SSF54695">
    <property type="entry name" value="POZ domain"/>
    <property type="match status" value="2"/>
</dbReference>
<feature type="compositionally biased region" description="Polar residues" evidence="1">
    <location>
        <begin position="56"/>
        <end position="69"/>
    </location>
</feature>
<dbReference type="AlphaFoldDB" id="K1WX46"/>
<dbReference type="HOGENOM" id="CLU_476558_0_0_1"/>
<dbReference type="STRING" id="1072389.K1WX46"/>
<dbReference type="Pfam" id="PF00651">
    <property type="entry name" value="BTB"/>
    <property type="match status" value="2"/>
</dbReference>
<dbReference type="InterPro" id="IPR011333">
    <property type="entry name" value="SKP1/BTB/POZ_sf"/>
</dbReference>